<dbReference type="AlphaFoldDB" id="A0A0V0H4R8"/>
<name>A0A0V0H4R8_SOLCH</name>
<dbReference type="EMBL" id="GEDG01026413">
    <property type="protein sequence ID" value="JAP14550.1"/>
    <property type="molecule type" value="Transcribed_RNA"/>
</dbReference>
<sequence>MPGHINDFLQATEIFFELAILFTKKCKPTSCSRFYKKTILEGAQKGDNLHFNHPANNHEKH</sequence>
<proteinExistence type="predicted"/>
<organism evidence="1">
    <name type="scientific">Solanum chacoense</name>
    <name type="common">Chaco potato</name>
    <dbReference type="NCBI Taxonomy" id="4108"/>
    <lineage>
        <taxon>Eukaryota</taxon>
        <taxon>Viridiplantae</taxon>
        <taxon>Streptophyta</taxon>
        <taxon>Embryophyta</taxon>
        <taxon>Tracheophyta</taxon>
        <taxon>Spermatophyta</taxon>
        <taxon>Magnoliopsida</taxon>
        <taxon>eudicotyledons</taxon>
        <taxon>Gunneridae</taxon>
        <taxon>Pentapetalae</taxon>
        <taxon>asterids</taxon>
        <taxon>lamiids</taxon>
        <taxon>Solanales</taxon>
        <taxon>Solanaceae</taxon>
        <taxon>Solanoideae</taxon>
        <taxon>Solaneae</taxon>
        <taxon>Solanum</taxon>
    </lineage>
</organism>
<accession>A0A0V0H4R8</accession>
<evidence type="ECO:0000313" key="1">
    <source>
        <dbReference type="EMBL" id="JAP14550.1"/>
    </source>
</evidence>
<reference evidence="1" key="1">
    <citation type="submission" date="2015-12" db="EMBL/GenBank/DDBJ databases">
        <title>Gene expression during late stages of embryo sac development: a critical building block for successful pollen-pistil interactions.</title>
        <authorList>
            <person name="Liu Y."/>
            <person name="Joly V."/>
            <person name="Sabar M."/>
            <person name="Matton D.P."/>
        </authorList>
    </citation>
    <scope>NUCLEOTIDE SEQUENCE</scope>
</reference>
<protein>
    <submittedName>
        <fullName evidence="1">Putative ovule protein</fullName>
    </submittedName>
</protein>